<dbReference type="PROSITE" id="PS50883">
    <property type="entry name" value="EAL"/>
    <property type="match status" value="1"/>
</dbReference>
<evidence type="ECO:0000313" key="5">
    <source>
        <dbReference type="EMBL" id="TCT19676.1"/>
    </source>
</evidence>
<dbReference type="InterPro" id="IPR043128">
    <property type="entry name" value="Rev_trsase/Diguanyl_cyclase"/>
</dbReference>
<dbReference type="PROSITE" id="PS50887">
    <property type="entry name" value="GGDEF"/>
    <property type="match status" value="1"/>
</dbReference>
<dbReference type="PROSITE" id="PS50110">
    <property type="entry name" value="RESPONSE_REGULATORY"/>
    <property type="match status" value="1"/>
</dbReference>
<proteinExistence type="predicted"/>
<dbReference type="InterPro" id="IPR001633">
    <property type="entry name" value="EAL_dom"/>
</dbReference>
<sequence>MAAEPWHILIVDDEADVHEATEMALRHLSVEGKQLRLSHAHSAQEAYAILASQPDVAVVLLDVVMESDDAGLRLVRRIRDELGNDEVRIVLHTGQPGYAPEIETIRAYDINDYKTKSALTRTRLFTTLAVAIRSYRQIHHLKMTRQGLDLVVSASGDCSNMCALQRYAEWVISQLSAILGIAPDGLVCAAANRSSEPTRIIGAIGRYRELIRRPLDDLPDAGLRALMQQCLDRHEHVFASGACFHFGVGETDGIAAFVNISRPPGRVDHHLLRAFCANVAVGFENILLQQRLYAFAYRDSLLGLPNRNGFLQIIAERVNGRGSRLALIDLDDFAEINSVLDYHFGDLVLRAVADRLEDTFGPPAFLARLGSDTFAVLGPSVTLTEDSIEQAFSMPFAVQNEMIRLSATASLIDLSDGSQAGAEVLKDASIALKQAKVLNRGRATCFSASLSAAARERIHMLTDLRAAFSAEHLYLAYQPQVDLISGRALGAEALLRWETEDGRSIPPDQFIPLAEQSGLMIPIGEWVLRTACRQLKRLIDLGHPGFRMAINVSHTQFREPGFVPMLERTLEHCQVNVQLIELELTESVAIGHLDATRAKIAEIRRMGISVALDDFGTGYSSLSILKQLEIDRLKIDRGFIKEIDEHGDHSGIAGLVIALGRQLNLITLAEGVESEEQRRHLIQLGCQEGQGFLFARPMPAGQLETWLAGQNR</sequence>
<dbReference type="SUPFAM" id="SSF55073">
    <property type="entry name" value="Nucleotide cyclase"/>
    <property type="match status" value="1"/>
</dbReference>
<dbReference type="Pfam" id="PF00990">
    <property type="entry name" value="GGDEF"/>
    <property type="match status" value="1"/>
</dbReference>
<dbReference type="InterPro" id="IPR029787">
    <property type="entry name" value="Nucleotide_cyclase"/>
</dbReference>
<dbReference type="NCBIfam" id="TIGR00254">
    <property type="entry name" value="GGDEF"/>
    <property type="match status" value="1"/>
</dbReference>
<dbReference type="SMART" id="SM00267">
    <property type="entry name" value="GGDEF"/>
    <property type="match status" value="1"/>
</dbReference>
<dbReference type="Proteomes" id="UP000295717">
    <property type="component" value="Unassembled WGS sequence"/>
</dbReference>
<dbReference type="CDD" id="cd01949">
    <property type="entry name" value="GGDEF"/>
    <property type="match status" value="1"/>
</dbReference>
<dbReference type="InterPro" id="IPR001789">
    <property type="entry name" value="Sig_transdc_resp-reg_receiver"/>
</dbReference>
<dbReference type="PANTHER" id="PTHR33121:SF71">
    <property type="entry name" value="OXYGEN SENSOR PROTEIN DOSP"/>
    <property type="match status" value="1"/>
</dbReference>
<feature type="modified residue" description="4-aspartylphosphate" evidence="1">
    <location>
        <position position="62"/>
    </location>
</feature>
<feature type="domain" description="Response regulatory" evidence="2">
    <location>
        <begin position="7"/>
        <end position="131"/>
    </location>
</feature>
<dbReference type="Gene3D" id="3.40.50.2300">
    <property type="match status" value="1"/>
</dbReference>
<accession>A0A4R3MVZ1</accession>
<keyword evidence="1" id="KW-0597">Phosphoprotein</keyword>
<dbReference type="Gene3D" id="3.20.20.450">
    <property type="entry name" value="EAL domain"/>
    <property type="match status" value="1"/>
</dbReference>
<dbReference type="GO" id="GO:0071111">
    <property type="term" value="F:cyclic-guanylate-specific phosphodiesterase activity"/>
    <property type="evidence" value="ECO:0007669"/>
    <property type="project" value="InterPro"/>
</dbReference>
<name>A0A4R3MVZ1_9GAMM</name>
<dbReference type="SUPFAM" id="SSF52172">
    <property type="entry name" value="CheY-like"/>
    <property type="match status" value="1"/>
</dbReference>
<dbReference type="InterPro" id="IPR050706">
    <property type="entry name" value="Cyclic-di-GMP_PDE-like"/>
</dbReference>
<evidence type="ECO:0000259" key="4">
    <source>
        <dbReference type="PROSITE" id="PS50887"/>
    </source>
</evidence>
<dbReference type="CDD" id="cd01948">
    <property type="entry name" value="EAL"/>
    <property type="match status" value="1"/>
</dbReference>
<dbReference type="PANTHER" id="PTHR33121">
    <property type="entry name" value="CYCLIC DI-GMP PHOSPHODIESTERASE PDEF"/>
    <property type="match status" value="1"/>
</dbReference>
<keyword evidence="6" id="KW-1185">Reference proteome</keyword>
<dbReference type="SMART" id="SM00052">
    <property type="entry name" value="EAL"/>
    <property type="match status" value="1"/>
</dbReference>
<dbReference type="Pfam" id="PF00072">
    <property type="entry name" value="Response_reg"/>
    <property type="match status" value="1"/>
</dbReference>
<dbReference type="SUPFAM" id="SSF141868">
    <property type="entry name" value="EAL domain-like"/>
    <property type="match status" value="1"/>
</dbReference>
<gene>
    <name evidence="5" type="ORF">EDC35_1074</name>
</gene>
<dbReference type="Pfam" id="PF11849">
    <property type="entry name" value="DUF3369"/>
    <property type="match status" value="1"/>
</dbReference>
<evidence type="ECO:0000313" key="6">
    <source>
        <dbReference type="Proteomes" id="UP000295717"/>
    </source>
</evidence>
<feature type="domain" description="GGDEF" evidence="4">
    <location>
        <begin position="321"/>
        <end position="448"/>
    </location>
</feature>
<dbReference type="AlphaFoldDB" id="A0A4R3MVZ1"/>
<evidence type="ECO:0000259" key="3">
    <source>
        <dbReference type="PROSITE" id="PS50883"/>
    </source>
</evidence>
<dbReference type="InterPro" id="IPR011006">
    <property type="entry name" value="CheY-like_superfamily"/>
</dbReference>
<evidence type="ECO:0000256" key="1">
    <source>
        <dbReference type="PROSITE-ProRule" id="PRU00169"/>
    </source>
</evidence>
<feature type="domain" description="EAL" evidence="3">
    <location>
        <begin position="457"/>
        <end position="711"/>
    </location>
</feature>
<dbReference type="InterPro" id="IPR021800">
    <property type="entry name" value="DUF3369"/>
</dbReference>
<reference evidence="5 6" key="1">
    <citation type="submission" date="2019-03" db="EMBL/GenBank/DDBJ databases">
        <title>Genomic Encyclopedia of Type Strains, Phase IV (KMG-IV): sequencing the most valuable type-strain genomes for metagenomic binning, comparative biology and taxonomic classification.</title>
        <authorList>
            <person name="Goeker M."/>
        </authorList>
    </citation>
    <scope>NUCLEOTIDE SEQUENCE [LARGE SCALE GENOMIC DNA]</scope>
    <source>
        <strain evidence="5 6">DSM 13587</strain>
    </source>
</reference>
<dbReference type="Pfam" id="PF00563">
    <property type="entry name" value="EAL"/>
    <property type="match status" value="1"/>
</dbReference>
<dbReference type="EMBL" id="SMAO01000007">
    <property type="protein sequence ID" value="TCT19676.1"/>
    <property type="molecule type" value="Genomic_DNA"/>
</dbReference>
<dbReference type="InterPro" id="IPR000160">
    <property type="entry name" value="GGDEF_dom"/>
</dbReference>
<dbReference type="Gene3D" id="3.30.70.270">
    <property type="match status" value="1"/>
</dbReference>
<evidence type="ECO:0000259" key="2">
    <source>
        <dbReference type="PROSITE" id="PS50110"/>
    </source>
</evidence>
<dbReference type="InterPro" id="IPR035919">
    <property type="entry name" value="EAL_sf"/>
</dbReference>
<dbReference type="SMART" id="SM00448">
    <property type="entry name" value="REC"/>
    <property type="match status" value="1"/>
</dbReference>
<protein>
    <submittedName>
        <fullName evidence="5">Diguanylate cyclase (GGDEF)-like protein</fullName>
    </submittedName>
</protein>
<organism evidence="5 6">
    <name type="scientific">Thiobaca trueperi</name>
    <dbReference type="NCBI Taxonomy" id="127458"/>
    <lineage>
        <taxon>Bacteria</taxon>
        <taxon>Pseudomonadati</taxon>
        <taxon>Pseudomonadota</taxon>
        <taxon>Gammaproteobacteria</taxon>
        <taxon>Chromatiales</taxon>
        <taxon>Chromatiaceae</taxon>
        <taxon>Thiobaca</taxon>
    </lineage>
</organism>
<comment type="caution">
    <text evidence="5">The sequence shown here is derived from an EMBL/GenBank/DDBJ whole genome shotgun (WGS) entry which is preliminary data.</text>
</comment>
<dbReference type="GO" id="GO:0000160">
    <property type="term" value="P:phosphorelay signal transduction system"/>
    <property type="evidence" value="ECO:0007669"/>
    <property type="project" value="InterPro"/>
</dbReference>